<proteinExistence type="predicted"/>
<evidence type="ECO:0000313" key="2">
    <source>
        <dbReference type="Proteomes" id="UP000183832"/>
    </source>
</evidence>
<sequence length="97" mass="11853">MDFMQKYFFTSLCKERVLKRRVGCSDKKRSYEIAAKLNVEVNRLFDVCIKEVFYTKKVVNRTEKNETKKPEKISWKCKQATFISLRQRHHEMMLQRR</sequence>
<dbReference type="Proteomes" id="UP000183832">
    <property type="component" value="Unassembled WGS sequence"/>
</dbReference>
<name>A0A1J1IHH4_9DIPT</name>
<reference evidence="1 2" key="1">
    <citation type="submission" date="2015-04" db="EMBL/GenBank/DDBJ databases">
        <authorList>
            <person name="Syromyatnikov M.Y."/>
            <person name="Popov V.N."/>
        </authorList>
    </citation>
    <scope>NUCLEOTIDE SEQUENCE [LARGE SCALE GENOMIC DNA]</scope>
</reference>
<dbReference type="EMBL" id="CVRI01000047">
    <property type="protein sequence ID" value="CRK97897.1"/>
    <property type="molecule type" value="Genomic_DNA"/>
</dbReference>
<protein>
    <submittedName>
        <fullName evidence="1">CLUMA_CG011272, isoform A</fullName>
    </submittedName>
</protein>
<dbReference type="AlphaFoldDB" id="A0A1J1IHH4"/>
<evidence type="ECO:0000313" key="1">
    <source>
        <dbReference type="EMBL" id="CRK97897.1"/>
    </source>
</evidence>
<gene>
    <name evidence="1" type="ORF">CLUMA_CG011272</name>
</gene>
<keyword evidence="2" id="KW-1185">Reference proteome</keyword>
<accession>A0A1J1IHH4</accession>
<organism evidence="1 2">
    <name type="scientific">Clunio marinus</name>
    <dbReference type="NCBI Taxonomy" id="568069"/>
    <lineage>
        <taxon>Eukaryota</taxon>
        <taxon>Metazoa</taxon>
        <taxon>Ecdysozoa</taxon>
        <taxon>Arthropoda</taxon>
        <taxon>Hexapoda</taxon>
        <taxon>Insecta</taxon>
        <taxon>Pterygota</taxon>
        <taxon>Neoptera</taxon>
        <taxon>Endopterygota</taxon>
        <taxon>Diptera</taxon>
        <taxon>Nematocera</taxon>
        <taxon>Chironomoidea</taxon>
        <taxon>Chironomidae</taxon>
        <taxon>Clunio</taxon>
    </lineage>
</organism>